<feature type="binding site" evidence="8">
    <location>
        <position position="126"/>
    </location>
    <ligand>
        <name>ATP</name>
        <dbReference type="ChEBI" id="CHEBI:30616"/>
    </ligand>
</feature>
<evidence type="ECO:0000256" key="5">
    <source>
        <dbReference type="ARBA" id="ARBA00022741"/>
    </source>
</evidence>
<keyword evidence="6 8" id="KW-0067">ATP-binding</keyword>
<comment type="similarity">
    <text evidence="1 8">Belongs to the SELO family.</text>
</comment>
<name>A0ABW7P452_9GAMM</name>
<dbReference type="EC" id="2.7.7.-" evidence="8"/>
<evidence type="ECO:0000256" key="7">
    <source>
        <dbReference type="ARBA" id="ARBA00022842"/>
    </source>
</evidence>
<organism evidence="9 10">
    <name type="scientific">Oceanimonas smirnovii</name>
    <dbReference type="NCBI Taxonomy" id="264574"/>
    <lineage>
        <taxon>Bacteria</taxon>
        <taxon>Pseudomonadati</taxon>
        <taxon>Pseudomonadota</taxon>
        <taxon>Gammaproteobacteria</taxon>
        <taxon>Aeromonadales</taxon>
        <taxon>Aeromonadaceae</taxon>
        <taxon>Oceanimonas</taxon>
    </lineage>
</organism>
<comment type="catalytic activity">
    <reaction evidence="8">
        <text>L-seryl-[protein] + ATP = 3-O-(5'-adenylyl)-L-seryl-[protein] + diphosphate</text>
        <dbReference type="Rhea" id="RHEA:58120"/>
        <dbReference type="Rhea" id="RHEA-COMP:9863"/>
        <dbReference type="Rhea" id="RHEA-COMP:15073"/>
        <dbReference type="ChEBI" id="CHEBI:29999"/>
        <dbReference type="ChEBI" id="CHEBI:30616"/>
        <dbReference type="ChEBI" id="CHEBI:33019"/>
        <dbReference type="ChEBI" id="CHEBI:142516"/>
        <dbReference type="EC" id="2.7.7.108"/>
    </reaction>
</comment>
<dbReference type="InterPro" id="IPR003846">
    <property type="entry name" value="SelO"/>
</dbReference>
<dbReference type="Pfam" id="PF02696">
    <property type="entry name" value="SelO"/>
    <property type="match status" value="1"/>
</dbReference>
<keyword evidence="8" id="KW-0464">Manganese</keyword>
<feature type="binding site" evidence="8">
    <location>
        <position position="91"/>
    </location>
    <ligand>
        <name>ATP</name>
        <dbReference type="ChEBI" id="CHEBI:30616"/>
    </ligand>
</feature>
<feature type="binding site" evidence="8">
    <location>
        <position position="177"/>
    </location>
    <ligand>
        <name>ATP</name>
        <dbReference type="ChEBI" id="CHEBI:30616"/>
    </ligand>
</feature>
<feature type="binding site" evidence="8">
    <location>
        <position position="127"/>
    </location>
    <ligand>
        <name>ATP</name>
        <dbReference type="ChEBI" id="CHEBI:30616"/>
    </ligand>
</feature>
<comment type="catalytic activity">
    <reaction evidence="8">
        <text>L-tyrosyl-[protein] + UTP = O-(5'-uridylyl)-L-tyrosyl-[protein] + diphosphate</text>
        <dbReference type="Rhea" id="RHEA:83887"/>
        <dbReference type="Rhea" id="RHEA-COMP:10136"/>
        <dbReference type="Rhea" id="RHEA-COMP:20238"/>
        <dbReference type="ChEBI" id="CHEBI:33019"/>
        <dbReference type="ChEBI" id="CHEBI:46398"/>
        <dbReference type="ChEBI" id="CHEBI:46858"/>
        <dbReference type="ChEBI" id="CHEBI:90602"/>
    </reaction>
</comment>
<dbReference type="NCBIfam" id="NF000658">
    <property type="entry name" value="PRK00029.1"/>
    <property type="match status" value="1"/>
</dbReference>
<evidence type="ECO:0000256" key="4">
    <source>
        <dbReference type="ARBA" id="ARBA00022723"/>
    </source>
</evidence>
<dbReference type="HAMAP" id="MF_00692">
    <property type="entry name" value="SelO"/>
    <property type="match status" value="1"/>
</dbReference>
<evidence type="ECO:0000256" key="8">
    <source>
        <dbReference type="HAMAP-Rule" id="MF_00692"/>
    </source>
</evidence>
<dbReference type="Proteomes" id="UP001610706">
    <property type="component" value="Unassembled WGS sequence"/>
</dbReference>
<keyword evidence="2 8" id="KW-0808">Transferase</keyword>
<evidence type="ECO:0000313" key="10">
    <source>
        <dbReference type="Proteomes" id="UP001610706"/>
    </source>
</evidence>
<comment type="caution">
    <text evidence="9">The sequence shown here is derived from an EMBL/GenBank/DDBJ whole genome shotgun (WGS) entry which is preliminary data.</text>
</comment>
<feature type="binding site" evidence="8">
    <location>
        <position position="263"/>
    </location>
    <ligand>
        <name>ATP</name>
        <dbReference type="ChEBI" id="CHEBI:30616"/>
    </ligand>
</feature>
<comment type="cofactor">
    <cofactor evidence="8">
        <name>Mg(2+)</name>
        <dbReference type="ChEBI" id="CHEBI:18420"/>
    </cofactor>
    <cofactor evidence="8">
        <name>Mn(2+)</name>
        <dbReference type="ChEBI" id="CHEBI:29035"/>
    </cofactor>
</comment>
<feature type="binding site" evidence="8">
    <location>
        <position position="263"/>
    </location>
    <ligand>
        <name>Mg(2+)</name>
        <dbReference type="ChEBI" id="CHEBI:18420"/>
    </ligand>
</feature>
<accession>A0ABW7P452</accession>
<dbReference type="RefSeq" id="WP_395545772.1">
    <property type="nucleotide sequence ID" value="NZ_CP166302.1"/>
</dbReference>
<dbReference type="EMBL" id="JBGFTR010000023">
    <property type="protein sequence ID" value="MFH7566252.1"/>
    <property type="molecule type" value="Genomic_DNA"/>
</dbReference>
<dbReference type="EC" id="2.7.7.108" evidence="8"/>
<reference evidence="9 10" key="1">
    <citation type="submission" date="2024-08" db="EMBL/GenBank/DDBJ databases">
        <title>Oceanimonas smirnovii Genome sequencing and assembly.</title>
        <authorList>
            <person name="Tang B."/>
        </authorList>
    </citation>
    <scope>NUCLEOTIDE SEQUENCE [LARGE SCALE GENOMIC DNA]</scope>
    <source>
        <strain evidence="9 10">OS2020-119</strain>
    </source>
</reference>
<sequence>MKPFDESQGDNVLIDNQYARFEWAGSRVAPTSLDSARLLLVNYDLADELGLSLSDQQWLELTSGQQLLPGMVPFAQVYAGHQFGSFSPRLGDGRALLLGEVITPAGERWDLHLKGAGKTPYSRFGDGRAVLRSSLREYLASEAMHHLGIPTTRALSLVGSDEPVYREQTETGAALLRTAPSHLRFGHFEYFYYSSQPERIPGLLNYLIDTQWPELAKSPQGYAELFERVVMRTAGLIAQWQAAGFCHGVMNTDNMSMLGLTLDYGPYGFLDAYDPDHICNHSDHGGRYAYDQQPAVGLWNLQRLAQALSGHIELETLQQSLGKYEHALLSRYSELMRQKLGLEQWREEDPALFRDMFSLMAEHKVDYSCWFRRLALLESEGELPKSLLALLPAPDAWQDWFARYRARLAQENRTQAERRAAMDAVNPKYVLRNHLAQRAIEQAEQGDMAEADTLLQLLAAPFDEQPGFEHYAEPAPEWAASLCISCSS</sequence>
<keyword evidence="10" id="KW-1185">Reference proteome</keyword>
<evidence type="ECO:0000256" key="6">
    <source>
        <dbReference type="ARBA" id="ARBA00022840"/>
    </source>
</evidence>
<feature type="binding site" evidence="8">
    <location>
        <position position="93"/>
    </location>
    <ligand>
        <name>ATP</name>
        <dbReference type="ChEBI" id="CHEBI:30616"/>
    </ligand>
</feature>
<feature type="binding site" evidence="8">
    <location>
        <position position="94"/>
    </location>
    <ligand>
        <name>ATP</name>
        <dbReference type="ChEBI" id="CHEBI:30616"/>
    </ligand>
</feature>
<comment type="catalytic activity">
    <reaction evidence="8">
        <text>L-seryl-[protein] + UTP = O-(5'-uridylyl)-L-seryl-[protein] + diphosphate</text>
        <dbReference type="Rhea" id="RHEA:64604"/>
        <dbReference type="Rhea" id="RHEA-COMP:9863"/>
        <dbReference type="Rhea" id="RHEA-COMP:16635"/>
        <dbReference type="ChEBI" id="CHEBI:29999"/>
        <dbReference type="ChEBI" id="CHEBI:33019"/>
        <dbReference type="ChEBI" id="CHEBI:46398"/>
        <dbReference type="ChEBI" id="CHEBI:156051"/>
    </reaction>
</comment>
<feature type="binding site" evidence="8">
    <location>
        <position position="184"/>
    </location>
    <ligand>
        <name>ATP</name>
        <dbReference type="ChEBI" id="CHEBI:30616"/>
    </ligand>
</feature>
<keyword evidence="4 8" id="KW-0479">Metal-binding</keyword>
<evidence type="ECO:0000256" key="2">
    <source>
        <dbReference type="ARBA" id="ARBA00022679"/>
    </source>
</evidence>
<comment type="function">
    <text evidence="8">Nucleotidyltransferase involved in the post-translational modification of proteins. It can catalyze the addition of adenosine monophosphate (AMP) or uridine monophosphate (UMP) to a protein, resulting in modifications known as AMPylation and UMPylation.</text>
</comment>
<feature type="binding site" evidence="8">
    <location>
        <position position="254"/>
    </location>
    <ligand>
        <name>Mg(2+)</name>
        <dbReference type="ChEBI" id="CHEBI:18420"/>
    </ligand>
</feature>
<dbReference type="PANTHER" id="PTHR32057:SF14">
    <property type="entry name" value="PROTEIN ADENYLYLTRANSFERASE SELO, MITOCHONDRIAL"/>
    <property type="match status" value="1"/>
</dbReference>
<gene>
    <name evidence="8" type="primary">ydiU</name>
    <name evidence="8" type="synonym">selO</name>
    <name evidence="9" type="ORF">AB9R89_13045</name>
</gene>
<dbReference type="PANTHER" id="PTHR32057">
    <property type="entry name" value="PROTEIN ADENYLYLTRANSFERASE SELO, MITOCHONDRIAL"/>
    <property type="match status" value="1"/>
</dbReference>
<comment type="catalytic activity">
    <reaction evidence="8">
        <text>L-threonyl-[protein] + ATP = 3-O-(5'-adenylyl)-L-threonyl-[protein] + diphosphate</text>
        <dbReference type="Rhea" id="RHEA:54292"/>
        <dbReference type="Rhea" id="RHEA-COMP:11060"/>
        <dbReference type="Rhea" id="RHEA-COMP:13847"/>
        <dbReference type="ChEBI" id="CHEBI:30013"/>
        <dbReference type="ChEBI" id="CHEBI:30616"/>
        <dbReference type="ChEBI" id="CHEBI:33019"/>
        <dbReference type="ChEBI" id="CHEBI:138113"/>
        <dbReference type="EC" id="2.7.7.108"/>
    </reaction>
</comment>
<keyword evidence="7 8" id="KW-0460">Magnesium</keyword>
<comment type="catalytic activity">
    <reaction evidence="8">
        <text>L-tyrosyl-[protein] + ATP = O-(5'-adenylyl)-L-tyrosyl-[protein] + diphosphate</text>
        <dbReference type="Rhea" id="RHEA:54288"/>
        <dbReference type="Rhea" id="RHEA-COMP:10136"/>
        <dbReference type="Rhea" id="RHEA-COMP:13846"/>
        <dbReference type="ChEBI" id="CHEBI:30616"/>
        <dbReference type="ChEBI" id="CHEBI:33019"/>
        <dbReference type="ChEBI" id="CHEBI:46858"/>
        <dbReference type="ChEBI" id="CHEBI:83624"/>
        <dbReference type="EC" id="2.7.7.108"/>
    </reaction>
</comment>
<evidence type="ECO:0000313" key="9">
    <source>
        <dbReference type="EMBL" id="MFH7566252.1"/>
    </source>
</evidence>
<comment type="catalytic activity">
    <reaction evidence="8">
        <text>L-histidyl-[protein] + UTP = N(tele)-(5'-uridylyl)-L-histidyl-[protein] + diphosphate</text>
        <dbReference type="Rhea" id="RHEA:83891"/>
        <dbReference type="Rhea" id="RHEA-COMP:9745"/>
        <dbReference type="Rhea" id="RHEA-COMP:20239"/>
        <dbReference type="ChEBI" id="CHEBI:29979"/>
        <dbReference type="ChEBI" id="CHEBI:33019"/>
        <dbReference type="ChEBI" id="CHEBI:46398"/>
        <dbReference type="ChEBI" id="CHEBI:233474"/>
    </reaction>
</comment>
<keyword evidence="3 8" id="KW-0548">Nucleotidyltransferase</keyword>
<feature type="binding site" evidence="8">
    <location>
        <position position="114"/>
    </location>
    <ligand>
        <name>ATP</name>
        <dbReference type="ChEBI" id="CHEBI:30616"/>
    </ligand>
</feature>
<proteinExistence type="inferred from homology"/>
<keyword evidence="5 8" id="KW-0547">Nucleotide-binding</keyword>
<evidence type="ECO:0000256" key="1">
    <source>
        <dbReference type="ARBA" id="ARBA00009747"/>
    </source>
</evidence>
<evidence type="ECO:0000256" key="3">
    <source>
        <dbReference type="ARBA" id="ARBA00022695"/>
    </source>
</evidence>
<feature type="active site" description="Proton acceptor" evidence="8">
    <location>
        <position position="253"/>
    </location>
</feature>
<protein>
    <recommendedName>
        <fullName evidence="8">Protein nucleotidyltransferase YdiU</fullName>
        <ecNumber evidence="8">2.7.7.-</ecNumber>
    </recommendedName>
    <alternativeName>
        <fullName evidence="8">Protein adenylyltransferase YdiU</fullName>
        <ecNumber evidence="8">2.7.7.108</ecNumber>
    </alternativeName>
    <alternativeName>
        <fullName evidence="8">Protein uridylyltransferase YdiU</fullName>
        <ecNumber evidence="8">2.7.7.-</ecNumber>
    </alternativeName>
</protein>